<dbReference type="InterPro" id="IPR002582">
    <property type="entry name" value="ACPS"/>
</dbReference>
<comment type="function">
    <text evidence="8">Transfers the 4'-phosphopantetheine moiety from coenzyme A to a Ser of acyl-carrier-protein.</text>
</comment>
<gene>
    <name evidence="8" type="primary">acpS</name>
    <name evidence="10" type="ORF">BV494_23140</name>
</gene>
<keyword evidence="3 8" id="KW-0479">Metal-binding</keyword>
<dbReference type="InterPro" id="IPR037143">
    <property type="entry name" value="4-PPantetheinyl_Trfase_dom_sf"/>
</dbReference>
<geneLocation type="plasmid" evidence="10 11">
    <name>unnamed1</name>
</geneLocation>
<dbReference type="KEGG" id="rox:BV494_23140"/>
<dbReference type="SUPFAM" id="SSF56214">
    <property type="entry name" value="4'-phosphopantetheinyl transferase"/>
    <property type="match status" value="1"/>
</dbReference>
<evidence type="ECO:0000256" key="3">
    <source>
        <dbReference type="ARBA" id="ARBA00022723"/>
    </source>
</evidence>
<evidence type="ECO:0000313" key="11">
    <source>
        <dbReference type="Proteomes" id="UP000239197"/>
    </source>
</evidence>
<evidence type="ECO:0000256" key="8">
    <source>
        <dbReference type="HAMAP-Rule" id="MF_00101"/>
    </source>
</evidence>
<evidence type="ECO:0000256" key="6">
    <source>
        <dbReference type="ARBA" id="ARBA00023098"/>
    </source>
</evidence>
<evidence type="ECO:0000256" key="7">
    <source>
        <dbReference type="ARBA" id="ARBA00023160"/>
    </source>
</evidence>
<reference evidence="11" key="1">
    <citation type="submission" date="2017-01" db="EMBL/GenBank/DDBJ databases">
        <title>Genome sequence of Rouxiella sp. ERMR1:05.</title>
        <authorList>
            <person name="Kumar R."/>
            <person name="Singh D."/>
            <person name="Kumar S."/>
        </authorList>
    </citation>
    <scope>NUCLEOTIDE SEQUENCE [LARGE SCALE GENOMIC DNA]</scope>
    <source>
        <strain evidence="11">ERMR1:05</strain>
        <plasmid evidence="11">unnamed1</plasmid>
    </source>
</reference>
<keyword evidence="1 8" id="KW-0444">Lipid biosynthesis</keyword>
<dbReference type="RefSeq" id="WP_104925130.1">
    <property type="nucleotide sequence ID" value="NZ_CP019063.1"/>
</dbReference>
<dbReference type="GO" id="GO:0005737">
    <property type="term" value="C:cytoplasm"/>
    <property type="evidence" value="ECO:0007669"/>
    <property type="project" value="UniProtKB-SubCell"/>
</dbReference>
<dbReference type="Proteomes" id="UP000239197">
    <property type="component" value="Plasmid unnamed1"/>
</dbReference>
<keyword evidence="4 8" id="KW-0276">Fatty acid metabolism</keyword>
<dbReference type="NCBIfam" id="TIGR00516">
    <property type="entry name" value="acpS"/>
    <property type="match status" value="1"/>
</dbReference>
<dbReference type="Pfam" id="PF01648">
    <property type="entry name" value="ACPS"/>
    <property type="match status" value="1"/>
</dbReference>
<evidence type="ECO:0000313" key="10">
    <source>
        <dbReference type="EMBL" id="AVF37792.1"/>
    </source>
</evidence>
<accession>A0A2L1UXW5</accession>
<dbReference type="OrthoDB" id="517356at2"/>
<protein>
    <recommendedName>
        <fullName evidence="8">Holo-[acyl-carrier-protein] synthase</fullName>
        <shortName evidence="8">Holo-ACP synthase</shortName>
        <ecNumber evidence="8">2.7.8.7</ecNumber>
    </recommendedName>
    <alternativeName>
        <fullName evidence="8">4'-phosphopantetheinyl transferase AcpS</fullName>
    </alternativeName>
</protein>
<dbReference type="EC" id="2.7.8.7" evidence="8"/>
<name>A0A2L1UXW5_9GAMM</name>
<keyword evidence="6 8" id="KW-0443">Lipid metabolism</keyword>
<keyword evidence="11" id="KW-1185">Reference proteome</keyword>
<dbReference type="AlphaFoldDB" id="A0A2L1UXW5"/>
<proteinExistence type="inferred from homology"/>
<dbReference type="Gene3D" id="3.90.470.20">
    <property type="entry name" value="4'-phosphopantetheinyl transferase domain"/>
    <property type="match status" value="1"/>
</dbReference>
<keyword evidence="5 8" id="KW-0460">Magnesium</keyword>
<dbReference type="InterPro" id="IPR008278">
    <property type="entry name" value="4-PPantetheinyl_Trfase_dom"/>
</dbReference>
<keyword evidence="8" id="KW-0963">Cytoplasm</keyword>
<evidence type="ECO:0000259" key="9">
    <source>
        <dbReference type="Pfam" id="PF01648"/>
    </source>
</evidence>
<feature type="domain" description="4'-phosphopantetheinyl transferase" evidence="9">
    <location>
        <begin position="3"/>
        <end position="89"/>
    </location>
</feature>
<keyword evidence="10" id="KW-0614">Plasmid</keyword>
<evidence type="ECO:0000256" key="4">
    <source>
        <dbReference type="ARBA" id="ARBA00022832"/>
    </source>
</evidence>
<dbReference type="GO" id="GO:0006633">
    <property type="term" value="P:fatty acid biosynthetic process"/>
    <property type="evidence" value="ECO:0007669"/>
    <property type="project" value="UniProtKB-UniRule"/>
</dbReference>
<evidence type="ECO:0000256" key="2">
    <source>
        <dbReference type="ARBA" id="ARBA00022679"/>
    </source>
</evidence>
<feature type="binding site" evidence="8">
    <location>
        <position position="6"/>
    </location>
    <ligand>
        <name>Mg(2+)</name>
        <dbReference type="ChEBI" id="CHEBI:18420"/>
    </ligand>
</feature>
<dbReference type="GO" id="GO:0000287">
    <property type="term" value="F:magnesium ion binding"/>
    <property type="evidence" value="ECO:0007669"/>
    <property type="project" value="UniProtKB-UniRule"/>
</dbReference>
<comment type="catalytic activity">
    <reaction evidence="8">
        <text>apo-[ACP] + CoA = holo-[ACP] + adenosine 3',5'-bisphosphate + H(+)</text>
        <dbReference type="Rhea" id="RHEA:12068"/>
        <dbReference type="Rhea" id="RHEA-COMP:9685"/>
        <dbReference type="Rhea" id="RHEA-COMP:9690"/>
        <dbReference type="ChEBI" id="CHEBI:15378"/>
        <dbReference type="ChEBI" id="CHEBI:29999"/>
        <dbReference type="ChEBI" id="CHEBI:57287"/>
        <dbReference type="ChEBI" id="CHEBI:58343"/>
        <dbReference type="ChEBI" id="CHEBI:64479"/>
        <dbReference type="EC" id="2.7.8.7"/>
    </reaction>
</comment>
<dbReference type="HAMAP" id="MF_00101">
    <property type="entry name" value="AcpS"/>
    <property type="match status" value="1"/>
</dbReference>
<evidence type="ECO:0000256" key="5">
    <source>
        <dbReference type="ARBA" id="ARBA00022842"/>
    </source>
</evidence>
<feature type="binding site" evidence="8">
    <location>
        <position position="55"/>
    </location>
    <ligand>
        <name>Mg(2+)</name>
        <dbReference type="ChEBI" id="CHEBI:18420"/>
    </ligand>
</feature>
<comment type="cofactor">
    <cofactor evidence="8">
        <name>Mg(2+)</name>
        <dbReference type="ChEBI" id="CHEBI:18420"/>
    </cofactor>
</comment>
<keyword evidence="7 8" id="KW-0275">Fatty acid biosynthesis</keyword>
<organism evidence="10 11">
    <name type="scientific">Rahnella sikkimica</name>
    <dbReference type="NCBI Taxonomy" id="1805933"/>
    <lineage>
        <taxon>Bacteria</taxon>
        <taxon>Pseudomonadati</taxon>
        <taxon>Pseudomonadota</taxon>
        <taxon>Gammaproteobacteria</taxon>
        <taxon>Enterobacterales</taxon>
        <taxon>Yersiniaceae</taxon>
        <taxon>Rahnella</taxon>
    </lineage>
</organism>
<keyword evidence="2 8" id="KW-0808">Transferase</keyword>
<dbReference type="EMBL" id="CP019063">
    <property type="protein sequence ID" value="AVF37792.1"/>
    <property type="molecule type" value="Genomic_DNA"/>
</dbReference>
<dbReference type="NCBIfam" id="TIGR00556">
    <property type="entry name" value="pantethn_trn"/>
    <property type="match status" value="1"/>
</dbReference>
<evidence type="ECO:0000256" key="1">
    <source>
        <dbReference type="ARBA" id="ARBA00022516"/>
    </source>
</evidence>
<comment type="similarity">
    <text evidence="8">Belongs to the P-Pant transferase superfamily. AcpS family.</text>
</comment>
<dbReference type="GO" id="GO:0008897">
    <property type="term" value="F:holo-[acyl-carrier-protein] synthase activity"/>
    <property type="evidence" value="ECO:0007669"/>
    <property type="project" value="UniProtKB-UniRule"/>
</dbReference>
<sequence length="126" mass="14171">MFVGTDIVEVERVKTAILRGGDKFLQRVFTQRERLSINSNDPDYERAAGFWAAKESVVKSVGLGFREGIRFHDAEIEHDQFGCPHFIISGHLKDVMEDKKINAISLSISHCRTHAIAVTVISSQKD</sequence>
<comment type="subcellular location">
    <subcellularLocation>
        <location evidence="8">Cytoplasm</location>
    </subcellularLocation>
</comment>
<dbReference type="InterPro" id="IPR004568">
    <property type="entry name" value="Ppantetheine-prot_Trfase_dom"/>
</dbReference>